<dbReference type="PANTHER" id="PTHR12110">
    <property type="entry name" value="HYDROXYPYRUVATE ISOMERASE"/>
    <property type="match status" value="1"/>
</dbReference>
<dbReference type="InterPro" id="IPR013022">
    <property type="entry name" value="Xyl_isomerase-like_TIM-brl"/>
</dbReference>
<dbReference type="SUPFAM" id="SSF51658">
    <property type="entry name" value="Xylose isomerase-like"/>
    <property type="match status" value="1"/>
</dbReference>
<dbReference type="InterPro" id="IPR036237">
    <property type="entry name" value="Xyl_isomerase-like_sf"/>
</dbReference>
<dbReference type="Gene3D" id="3.20.20.150">
    <property type="entry name" value="Divalent-metal-dependent TIM barrel enzymes"/>
    <property type="match status" value="1"/>
</dbReference>
<keyword evidence="2" id="KW-0413">Isomerase</keyword>
<dbReference type="AlphaFoldDB" id="A0A4R1L6V9"/>
<reference evidence="2 3" key="1">
    <citation type="submission" date="2019-03" db="EMBL/GenBank/DDBJ databases">
        <title>Genomic Encyclopedia of Type Strains, Phase IV (KMG-IV): sequencing the most valuable type-strain genomes for metagenomic binning, comparative biology and taxonomic classification.</title>
        <authorList>
            <person name="Goeker M."/>
        </authorList>
    </citation>
    <scope>NUCLEOTIDE SEQUENCE [LARGE SCALE GENOMIC DNA]</scope>
    <source>
        <strain evidence="2 3">DSM 103428</strain>
    </source>
</reference>
<organism evidence="2 3">
    <name type="scientific">Acidipila rosea</name>
    <dbReference type="NCBI Taxonomy" id="768535"/>
    <lineage>
        <taxon>Bacteria</taxon>
        <taxon>Pseudomonadati</taxon>
        <taxon>Acidobacteriota</taxon>
        <taxon>Terriglobia</taxon>
        <taxon>Terriglobales</taxon>
        <taxon>Acidobacteriaceae</taxon>
        <taxon>Acidipila</taxon>
    </lineage>
</organism>
<evidence type="ECO:0000259" key="1">
    <source>
        <dbReference type="Pfam" id="PF01261"/>
    </source>
</evidence>
<dbReference type="GO" id="GO:0016853">
    <property type="term" value="F:isomerase activity"/>
    <property type="evidence" value="ECO:0007669"/>
    <property type="project" value="UniProtKB-KW"/>
</dbReference>
<name>A0A4R1L6V9_9BACT</name>
<protein>
    <submittedName>
        <fullName evidence="2">Sugar phosphate isomerase/epimerase</fullName>
    </submittedName>
</protein>
<keyword evidence="3" id="KW-1185">Reference proteome</keyword>
<proteinExistence type="predicted"/>
<comment type="caution">
    <text evidence="2">The sequence shown here is derived from an EMBL/GenBank/DDBJ whole genome shotgun (WGS) entry which is preliminary data.</text>
</comment>
<dbReference type="Proteomes" id="UP000295210">
    <property type="component" value="Unassembled WGS sequence"/>
</dbReference>
<accession>A0A4R1L6V9</accession>
<dbReference type="PANTHER" id="PTHR12110:SF41">
    <property type="entry name" value="INOSOSE DEHYDRATASE"/>
    <property type="match status" value="1"/>
</dbReference>
<evidence type="ECO:0000313" key="3">
    <source>
        <dbReference type="Proteomes" id="UP000295210"/>
    </source>
</evidence>
<dbReference type="InterPro" id="IPR050312">
    <property type="entry name" value="IolE/XylAMocC-like"/>
</dbReference>
<dbReference type="Pfam" id="PF01261">
    <property type="entry name" value="AP_endonuc_2"/>
    <property type="match status" value="1"/>
</dbReference>
<dbReference type="RefSeq" id="WP_165876702.1">
    <property type="nucleotide sequence ID" value="NZ_SMGK01000002.1"/>
</dbReference>
<feature type="domain" description="Xylose isomerase-like TIM barrel" evidence="1">
    <location>
        <begin position="31"/>
        <end position="259"/>
    </location>
</feature>
<evidence type="ECO:0000313" key="2">
    <source>
        <dbReference type="EMBL" id="TCK73915.1"/>
    </source>
</evidence>
<dbReference type="EMBL" id="SMGK01000002">
    <property type="protein sequence ID" value="TCK73915.1"/>
    <property type="molecule type" value="Genomic_DNA"/>
</dbReference>
<gene>
    <name evidence="2" type="ORF">C7378_1534</name>
</gene>
<sequence>MRAFAAGHTPIGVQLYTVRNLAEGDLREVLKQIRAIGYEEVETYSSVYSHPAAQLRQMILDAGLTVPSGHFDYNGMAQNFDYAKKLGVKWIVCPMLPRPLGSSLEGFQQAAKQFNEWGKQAQQMGMRFAFHNHDYEFRKFNGTTGYDVLMKETDPSLVFFELDCYWVAQAGIDPVSMMKKLGRRVRMVHLKDRKPGFPPSNDMSKASAHFTEVGSGSIDWHAVIREAQSLGIEYYFVEQDQTDTTPMASIKQSYKYLRTILT</sequence>